<accession>A0A915JYF8</accession>
<name>A0A915JYF8_ROMCU</name>
<sequence>MVGEANEGVQEQGLKQTLATRMPIPIQPKSHQEITNEQR</sequence>
<protein>
    <submittedName>
        <fullName evidence="3">Uncharacterized protein</fullName>
    </submittedName>
</protein>
<feature type="region of interest" description="Disordered" evidence="1">
    <location>
        <begin position="1"/>
        <end position="39"/>
    </location>
</feature>
<dbReference type="WBParaSite" id="nRc.2.0.1.t30727-RA">
    <property type="protein sequence ID" value="nRc.2.0.1.t30727-RA"/>
    <property type="gene ID" value="nRc.2.0.1.g30727"/>
</dbReference>
<evidence type="ECO:0000313" key="2">
    <source>
        <dbReference type="Proteomes" id="UP000887565"/>
    </source>
</evidence>
<proteinExistence type="predicted"/>
<dbReference type="AlphaFoldDB" id="A0A915JYF8"/>
<reference evidence="3" key="1">
    <citation type="submission" date="2022-11" db="UniProtKB">
        <authorList>
            <consortium name="WormBaseParasite"/>
        </authorList>
    </citation>
    <scope>IDENTIFICATION</scope>
</reference>
<organism evidence="2 3">
    <name type="scientific">Romanomermis culicivorax</name>
    <name type="common">Nematode worm</name>
    <dbReference type="NCBI Taxonomy" id="13658"/>
    <lineage>
        <taxon>Eukaryota</taxon>
        <taxon>Metazoa</taxon>
        <taxon>Ecdysozoa</taxon>
        <taxon>Nematoda</taxon>
        <taxon>Enoplea</taxon>
        <taxon>Dorylaimia</taxon>
        <taxon>Mermithida</taxon>
        <taxon>Mermithoidea</taxon>
        <taxon>Mermithidae</taxon>
        <taxon>Romanomermis</taxon>
    </lineage>
</organism>
<evidence type="ECO:0000256" key="1">
    <source>
        <dbReference type="SAM" id="MobiDB-lite"/>
    </source>
</evidence>
<evidence type="ECO:0000313" key="3">
    <source>
        <dbReference type="WBParaSite" id="nRc.2.0.1.t30727-RA"/>
    </source>
</evidence>
<keyword evidence="2" id="KW-1185">Reference proteome</keyword>
<feature type="compositionally biased region" description="Basic and acidic residues" evidence="1">
    <location>
        <begin position="30"/>
        <end position="39"/>
    </location>
</feature>
<dbReference type="Proteomes" id="UP000887565">
    <property type="component" value="Unplaced"/>
</dbReference>